<dbReference type="Gene3D" id="3.90.550.20">
    <property type="match status" value="1"/>
</dbReference>
<dbReference type="EMBL" id="VJMH01004156">
    <property type="protein sequence ID" value="KAF0703618.1"/>
    <property type="molecule type" value="Genomic_DNA"/>
</dbReference>
<name>A0A6A4Z035_9STRA</name>
<protein>
    <submittedName>
        <fullName evidence="2">Uncharacterized protein</fullName>
    </submittedName>
</protein>
<reference evidence="2" key="1">
    <citation type="submission" date="2019-06" db="EMBL/GenBank/DDBJ databases">
        <title>Genomics analysis of Aphanomyces spp. identifies a new class of oomycete effector associated with host adaptation.</title>
        <authorList>
            <person name="Gaulin E."/>
        </authorList>
    </citation>
    <scope>NUCLEOTIDE SEQUENCE</scope>
    <source>
        <strain evidence="2">CBS 578.67</strain>
    </source>
</reference>
<feature type="non-terminal residue" evidence="2">
    <location>
        <position position="179"/>
    </location>
</feature>
<organism evidence="2">
    <name type="scientific">Aphanomyces stellatus</name>
    <dbReference type="NCBI Taxonomy" id="120398"/>
    <lineage>
        <taxon>Eukaryota</taxon>
        <taxon>Sar</taxon>
        <taxon>Stramenopiles</taxon>
        <taxon>Oomycota</taxon>
        <taxon>Saprolegniomycetes</taxon>
        <taxon>Saprolegniales</taxon>
        <taxon>Verrucalvaceae</taxon>
        <taxon>Aphanomyces</taxon>
    </lineage>
</organism>
<feature type="chain" id="PRO_5025589116" evidence="1">
    <location>
        <begin position="23"/>
        <end position="179"/>
    </location>
</feature>
<evidence type="ECO:0000256" key="1">
    <source>
        <dbReference type="SAM" id="SignalP"/>
    </source>
</evidence>
<dbReference type="OrthoDB" id="409543at2759"/>
<proteinExistence type="predicted"/>
<sequence>MGSTSFVLLLLYYAGLYTLCVAWDTPGKLGKTAHTSVHIATDLDVEAVKPFPNEWTGPETALATCDVVLGVEHDCFDDECVSWFSRKGQIQNWSMWTRRRHSPFLSELIEYVVAKYKTFPPHDKKVSVQDVFGSGSITDFVRLYGDIVNSTHYEVPTTESGGTLQTDHSSILRIHKHHE</sequence>
<accession>A0A6A4Z035</accession>
<dbReference type="AlphaFoldDB" id="A0A6A4Z035"/>
<keyword evidence="1" id="KW-0732">Signal</keyword>
<feature type="signal peptide" evidence="1">
    <location>
        <begin position="1"/>
        <end position="22"/>
    </location>
</feature>
<gene>
    <name evidence="2" type="ORF">As57867_007564</name>
</gene>
<evidence type="ECO:0000313" key="2">
    <source>
        <dbReference type="EMBL" id="KAF0703618.1"/>
    </source>
</evidence>
<comment type="caution">
    <text evidence="2">The sequence shown here is derived from an EMBL/GenBank/DDBJ whole genome shotgun (WGS) entry which is preliminary data.</text>
</comment>